<name>A0A9P9AP13_9HYPO</name>
<evidence type="ECO:0000313" key="3">
    <source>
        <dbReference type="Proteomes" id="UP000777438"/>
    </source>
</evidence>
<feature type="signal peptide" evidence="1">
    <location>
        <begin position="1"/>
        <end position="29"/>
    </location>
</feature>
<organism evidence="2 3">
    <name type="scientific">Thelonectria olida</name>
    <dbReference type="NCBI Taxonomy" id="1576542"/>
    <lineage>
        <taxon>Eukaryota</taxon>
        <taxon>Fungi</taxon>
        <taxon>Dikarya</taxon>
        <taxon>Ascomycota</taxon>
        <taxon>Pezizomycotina</taxon>
        <taxon>Sordariomycetes</taxon>
        <taxon>Hypocreomycetidae</taxon>
        <taxon>Hypocreales</taxon>
        <taxon>Nectriaceae</taxon>
        <taxon>Thelonectria</taxon>
    </lineage>
</organism>
<proteinExistence type="predicted"/>
<dbReference type="EMBL" id="JAGPYM010000011">
    <property type="protein sequence ID" value="KAH6889148.1"/>
    <property type="molecule type" value="Genomic_DNA"/>
</dbReference>
<keyword evidence="3" id="KW-1185">Reference proteome</keyword>
<accession>A0A9P9AP13</accession>
<gene>
    <name evidence="2" type="ORF">B0T10DRAFT_487433</name>
</gene>
<evidence type="ECO:0000256" key="1">
    <source>
        <dbReference type="SAM" id="SignalP"/>
    </source>
</evidence>
<dbReference type="Proteomes" id="UP000777438">
    <property type="component" value="Unassembled WGS sequence"/>
</dbReference>
<protein>
    <recommendedName>
        <fullName evidence="4">Secreted protein</fullName>
    </recommendedName>
</protein>
<evidence type="ECO:0008006" key="4">
    <source>
        <dbReference type="Google" id="ProtNLM"/>
    </source>
</evidence>
<comment type="caution">
    <text evidence="2">The sequence shown here is derived from an EMBL/GenBank/DDBJ whole genome shotgun (WGS) entry which is preliminary data.</text>
</comment>
<evidence type="ECO:0000313" key="2">
    <source>
        <dbReference type="EMBL" id="KAH6889148.1"/>
    </source>
</evidence>
<feature type="chain" id="PRO_5040356305" description="Secreted protein" evidence="1">
    <location>
        <begin position="30"/>
        <end position="74"/>
    </location>
</feature>
<keyword evidence="1" id="KW-0732">Signal</keyword>
<reference evidence="2 3" key="1">
    <citation type="journal article" date="2021" name="Nat. Commun.">
        <title>Genetic determinants of endophytism in the Arabidopsis root mycobiome.</title>
        <authorList>
            <person name="Mesny F."/>
            <person name="Miyauchi S."/>
            <person name="Thiergart T."/>
            <person name="Pickel B."/>
            <person name="Atanasova L."/>
            <person name="Karlsson M."/>
            <person name="Huettel B."/>
            <person name="Barry K.W."/>
            <person name="Haridas S."/>
            <person name="Chen C."/>
            <person name="Bauer D."/>
            <person name="Andreopoulos W."/>
            <person name="Pangilinan J."/>
            <person name="LaButti K."/>
            <person name="Riley R."/>
            <person name="Lipzen A."/>
            <person name="Clum A."/>
            <person name="Drula E."/>
            <person name="Henrissat B."/>
            <person name="Kohler A."/>
            <person name="Grigoriev I.V."/>
            <person name="Martin F.M."/>
            <person name="Hacquard S."/>
        </authorList>
    </citation>
    <scope>NUCLEOTIDE SEQUENCE [LARGE SCALE GENOMIC DNA]</scope>
    <source>
        <strain evidence="2 3">MPI-CAGE-CH-0241</strain>
    </source>
</reference>
<dbReference type="AlphaFoldDB" id="A0A9P9AP13"/>
<sequence length="74" mass="8128">MDDCAMTTGTKSTCFPLLVTFALFRAANPQPGNHHEHRANSPDQTPHFLFQMPGISLIIRNFSSSDIGYASLCT</sequence>